<comment type="caution">
    <text evidence="6">The sequence shown here is derived from an EMBL/GenBank/DDBJ whole genome shotgun (WGS) entry which is preliminary data.</text>
</comment>
<gene>
    <name evidence="6" type="ORF">GCM10011351_17820</name>
</gene>
<reference evidence="6" key="2">
    <citation type="submission" date="2020-09" db="EMBL/GenBank/DDBJ databases">
        <authorList>
            <person name="Sun Q."/>
            <person name="Zhou Y."/>
        </authorList>
    </citation>
    <scope>NUCLEOTIDE SEQUENCE</scope>
    <source>
        <strain evidence="6">CGMCC 1.6333</strain>
    </source>
</reference>
<evidence type="ECO:0000259" key="2">
    <source>
        <dbReference type="Pfam" id="PF13240"/>
    </source>
</evidence>
<dbReference type="RefSeq" id="WP_162879174.1">
    <property type="nucleotide sequence ID" value="NZ_BMLG01000008.1"/>
</dbReference>
<evidence type="ECO:0000259" key="3">
    <source>
        <dbReference type="Pfam" id="PF22813"/>
    </source>
</evidence>
<dbReference type="AlphaFoldDB" id="A0A917WTY5"/>
<dbReference type="Pfam" id="PF13240">
    <property type="entry name" value="Zn_Ribbon_1"/>
    <property type="match status" value="1"/>
</dbReference>
<protein>
    <recommendedName>
        <fullName evidence="8">Zinc-ribbon domain-containing protein</fullName>
    </recommendedName>
</protein>
<evidence type="ECO:0000259" key="4">
    <source>
        <dbReference type="Pfam" id="PF22820"/>
    </source>
</evidence>
<dbReference type="InterPro" id="IPR054530">
    <property type="entry name" value="TcaA_4th"/>
</dbReference>
<dbReference type="Pfam" id="PF22820">
    <property type="entry name" value="TcaA_3rd_4th"/>
    <property type="match status" value="1"/>
</dbReference>
<keyword evidence="1" id="KW-0472">Membrane</keyword>
<dbReference type="PANTHER" id="PTHR40038">
    <property type="entry name" value="MEMBRANE-ASSOCIATED PROTEIN TCAA"/>
    <property type="match status" value="1"/>
</dbReference>
<evidence type="ECO:0000256" key="1">
    <source>
        <dbReference type="SAM" id="Phobius"/>
    </source>
</evidence>
<dbReference type="InterPro" id="IPR026870">
    <property type="entry name" value="Zinc_ribbon_dom"/>
</dbReference>
<dbReference type="InterPro" id="IPR054529">
    <property type="entry name" value="TcaA_2nd"/>
</dbReference>
<dbReference type="GO" id="GO:0005886">
    <property type="term" value="C:plasma membrane"/>
    <property type="evidence" value="ECO:0007669"/>
    <property type="project" value="UniProtKB-SubCell"/>
</dbReference>
<organism evidence="6 7">
    <name type="scientific">Paraliobacillus quinghaiensis</name>
    <dbReference type="NCBI Taxonomy" id="470815"/>
    <lineage>
        <taxon>Bacteria</taxon>
        <taxon>Bacillati</taxon>
        <taxon>Bacillota</taxon>
        <taxon>Bacilli</taxon>
        <taxon>Bacillales</taxon>
        <taxon>Bacillaceae</taxon>
        <taxon>Paraliobacillus</taxon>
    </lineage>
</organism>
<name>A0A917WTY5_9BACI</name>
<keyword evidence="7" id="KW-1185">Reference proteome</keyword>
<dbReference type="Pfam" id="PF25155">
    <property type="entry name" value="NTF2_YvbJ"/>
    <property type="match status" value="1"/>
</dbReference>
<feature type="domain" description="TcaA second" evidence="3">
    <location>
        <begin position="83"/>
        <end position="179"/>
    </location>
</feature>
<keyword evidence="1" id="KW-0812">Transmembrane</keyword>
<evidence type="ECO:0008006" key="8">
    <source>
        <dbReference type="Google" id="ProtNLM"/>
    </source>
</evidence>
<feature type="transmembrane region" description="Helical" evidence="1">
    <location>
        <begin position="58"/>
        <end position="77"/>
    </location>
</feature>
<evidence type="ECO:0000313" key="6">
    <source>
        <dbReference type="EMBL" id="GGM32087.1"/>
    </source>
</evidence>
<keyword evidence="1" id="KW-1133">Transmembrane helix</keyword>
<dbReference type="PANTHER" id="PTHR40038:SF1">
    <property type="entry name" value="MEMBRANE-ASSOCIATED PROTEIN TCAA"/>
    <property type="match status" value="1"/>
</dbReference>
<accession>A0A917WTY5</accession>
<dbReference type="Proteomes" id="UP000618460">
    <property type="component" value="Unassembled WGS sequence"/>
</dbReference>
<proteinExistence type="predicted"/>
<feature type="domain" description="TcaA 4th" evidence="4">
    <location>
        <begin position="259"/>
        <end position="328"/>
    </location>
</feature>
<evidence type="ECO:0000313" key="7">
    <source>
        <dbReference type="Proteomes" id="UP000618460"/>
    </source>
</evidence>
<reference evidence="6" key="1">
    <citation type="journal article" date="2014" name="Int. J. Syst. Evol. Microbiol.">
        <title>Complete genome sequence of Corynebacterium casei LMG S-19264T (=DSM 44701T), isolated from a smear-ripened cheese.</title>
        <authorList>
            <consortium name="US DOE Joint Genome Institute (JGI-PGF)"/>
            <person name="Walter F."/>
            <person name="Albersmeier A."/>
            <person name="Kalinowski J."/>
            <person name="Ruckert C."/>
        </authorList>
    </citation>
    <scope>NUCLEOTIDE SEQUENCE</scope>
    <source>
        <strain evidence="6">CGMCC 1.6333</strain>
    </source>
</reference>
<feature type="domain" description="YvbJ-like NTF2-like" evidence="5">
    <location>
        <begin position="342"/>
        <end position="469"/>
    </location>
</feature>
<dbReference type="EMBL" id="BMLG01000008">
    <property type="protein sequence ID" value="GGM32087.1"/>
    <property type="molecule type" value="Genomic_DNA"/>
</dbReference>
<dbReference type="Pfam" id="PF22813">
    <property type="entry name" value="TcaA_2nd"/>
    <property type="match status" value="1"/>
</dbReference>
<evidence type="ECO:0000259" key="5">
    <source>
        <dbReference type="Pfam" id="PF25155"/>
    </source>
</evidence>
<dbReference type="InterPro" id="IPR056902">
    <property type="entry name" value="NTF2_YvbJ"/>
</dbReference>
<feature type="domain" description="Zinc-ribbon" evidence="2">
    <location>
        <begin position="3"/>
        <end position="24"/>
    </location>
</feature>
<sequence length="488" mass="55389">MSYCKECGHALKANSNFCPECGTAVQHVHTQAPPNPNPTPVFSTWLKKIKHASKKQKIIAISVIALLLIVIGGYQVGAKMTDKERIIEKFETALQEEDAATLTKLLESSDSRLEITEEEVTKLVALISETPSALQYFIDGLEQQANAFDGDYEQDSSTIFSLEKDGKTALIYDRYYIEVMPFYFEVATNMADTQIFLGDKEIAVTESEAFSKEFGPFLPGVYTVKASFDNDYALLENQQTIELLEPYHQEQYVDLTLYGEYISFNSEYQDIADSVTYYLNDKALDIETDESFGPVSVDGSVNAHAVLSFPWGDVTTEKTAVDSRYMNLQVSNPFSEEMQTDIIDTIHIFGQDMAVANEALDPSLFTTTTSTYQDDVATSTFNSMENWNKQWIGSYEKTVVDLDSFYLSQEEDQYVLNVNAALYFDAASYYEYEDEEIDTSEIETAEEINEWQLKLIYQPEDDAWLIEDHYGLWSFNPDNTVERVMEAN</sequence>